<accession>A0A2K1JT82</accession>
<keyword evidence="4" id="KW-1185">Reference proteome</keyword>
<dbReference type="EnsemblPlants" id="Pp3c11_2680V3.2">
    <property type="protein sequence ID" value="Pp3c11_2680V3.2"/>
    <property type="gene ID" value="Pp3c11_2680"/>
</dbReference>
<dbReference type="EnsemblPlants" id="Pp3c11_2680V3.1">
    <property type="protein sequence ID" value="Pp3c11_2680V3.1"/>
    <property type="gene ID" value="Pp3c11_2680"/>
</dbReference>
<dbReference type="InParanoid" id="A0A2K1JT82"/>
<dbReference type="EMBL" id="ABEU02000011">
    <property type="protein sequence ID" value="PNR44735.1"/>
    <property type="molecule type" value="Genomic_DNA"/>
</dbReference>
<reference evidence="2 4" key="2">
    <citation type="journal article" date="2018" name="Plant J.">
        <title>The Physcomitrella patens chromosome-scale assembly reveals moss genome structure and evolution.</title>
        <authorList>
            <person name="Lang D."/>
            <person name="Ullrich K.K."/>
            <person name="Murat F."/>
            <person name="Fuchs J."/>
            <person name="Jenkins J."/>
            <person name="Haas F.B."/>
            <person name="Piednoel M."/>
            <person name="Gundlach H."/>
            <person name="Van Bel M."/>
            <person name="Meyberg R."/>
            <person name="Vives C."/>
            <person name="Morata J."/>
            <person name="Symeonidi A."/>
            <person name="Hiss M."/>
            <person name="Muchero W."/>
            <person name="Kamisugi Y."/>
            <person name="Saleh O."/>
            <person name="Blanc G."/>
            <person name="Decker E.L."/>
            <person name="van Gessel N."/>
            <person name="Grimwood J."/>
            <person name="Hayes R.D."/>
            <person name="Graham S.W."/>
            <person name="Gunter L.E."/>
            <person name="McDaniel S.F."/>
            <person name="Hoernstein S.N.W."/>
            <person name="Larsson A."/>
            <person name="Li F.W."/>
            <person name="Perroud P.F."/>
            <person name="Phillips J."/>
            <person name="Ranjan P."/>
            <person name="Rokshar D.S."/>
            <person name="Rothfels C.J."/>
            <person name="Schneider L."/>
            <person name="Shu S."/>
            <person name="Stevenson D.W."/>
            <person name="Thummler F."/>
            <person name="Tillich M."/>
            <person name="Villarreal Aguilar J.C."/>
            <person name="Widiez T."/>
            <person name="Wong G.K."/>
            <person name="Wymore A."/>
            <person name="Zhang Y."/>
            <person name="Zimmer A.D."/>
            <person name="Quatrano R.S."/>
            <person name="Mayer K.F.X."/>
            <person name="Goodstein D."/>
            <person name="Casacuberta J.M."/>
            <person name="Vandepoele K."/>
            <person name="Reski R."/>
            <person name="Cuming A.C."/>
            <person name="Tuskan G.A."/>
            <person name="Maumus F."/>
            <person name="Salse J."/>
            <person name="Schmutz J."/>
            <person name="Rensing S.A."/>
        </authorList>
    </citation>
    <scope>NUCLEOTIDE SEQUENCE [LARGE SCALE GENOMIC DNA]</scope>
    <source>
        <strain evidence="3 4">cv. Gransden 2004</strain>
    </source>
</reference>
<keyword evidence="1" id="KW-0472">Membrane</keyword>
<evidence type="ECO:0000313" key="3">
    <source>
        <dbReference type="EnsemblPlants" id="Pp3c11_2680V3.1"/>
    </source>
</evidence>
<dbReference type="Proteomes" id="UP000006727">
    <property type="component" value="Chromosome 11"/>
</dbReference>
<evidence type="ECO:0000313" key="2">
    <source>
        <dbReference type="EMBL" id="PNR44735.1"/>
    </source>
</evidence>
<reference evidence="2 4" key="1">
    <citation type="journal article" date="2008" name="Science">
        <title>The Physcomitrella genome reveals evolutionary insights into the conquest of land by plants.</title>
        <authorList>
            <person name="Rensing S."/>
            <person name="Lang D."/>
            <person name="Zimmer A."/>
            <person name="Terry A."/>
            <person name="Salamov A."/>
            <person name="Shapiro H."/>
            <person name="Nishiyama T."/>
            <person name="Perroud P.-F."/>
            <person name="Lindquist E."/>
            <person name="Kamisugi Y."/>
            <person name="Tanahashi T."/>
            <person name="Sakakibara K."/>
            <person name="Fujita T."/>
            <person name="Oishi K."/>
            <person name="Shin-I T."/>
            <person name="Kuroki Y."/>
            <person name="Toyoda A."/>
            <person name="Suzuki Y."/>
            <person name="Hashimoto A."/>
            <person name="Yamaguchi K."/>
            <person name="Sugano A."/>
            <person name="Kohara Y."/>
            <person name="Fujiyama A."/>
            <person name="Anterola A."/>
            <person name="Aoki S."/>
            <person name="Ashton N."/>
            <person name="Barbazuk W.B."/>
            <person name="Barker E."/>
            <person name="Bennetzen J."/>
            <person name="Bezanilla M."/>
            <person name="Blankenship R."/>
            <person name="Cho S.H."/>
            <person name="Dutcher S."/>
            <person name="Estelle M."/>
            <person name="Fawcett J.A."/>
            <person name="Gundlach H."/>
            <person name="Hanada K."/>
            <person name="Heyl A."/>
            <person name="Hicks K.A."/>
            <person name="Hugh J."/>
            <person name="Lohr M."/>
            <person name="Mayer K."/>
            <person name="Melkozernov A."/>
            <person name="Murata T."/>
            <person name="Nelson D."/>
            <person name="Pils B."/>
            <person name="Prigge M."/>
            <person name="Reiss B."/>
            <person name="Renner T."/>
            <person name="Rombauts S."/>
            <person name="Rushton P."/>
            <person name="Sanderfoot A."/>
            <person name="Schween G."/>
            <person name="Shiu S.-H."/>
            <person name="Stueber K."/>
            <person name="Theodoulou F.L."/>
            <person name="Tu H."/>
            <person name="Van de Peer Y."/>
            <person name="Verrier P.J."/>
            <person name="Waters E."/>
            <person name="Wood A."/>
            <person name="Yang L."/>
            <person name="Cove D."/>
            <person name="Cuming A."/>
            <person name="Hasebe M."/>
            <person name="Lucas S."/>
            <person name="Mishler D.B."/>
            <person name="Reski R."/>
            <person name="Grigoriev I."/>
            <person name="Quatrano R.S."/>
            <person name="Boore J.L."/>
        </authorList>
    </citation>
    <scope>NUCLEOTIDE SEQUENCE [LARGE SCALE GENOMIC DNA]</scope>
    <source>
        <strain evidence="3 4">cv. Gransden 2004</strain>
    </source>
</reference>
<dbReference type="Gramene" id="Pp3c11_2680V3.2">
    <property type="protein sequence ID" value="Pp3c11_2680V3.2"/>
    <property type="gene ID" value="Pp3c11_2680"/>
</dbReference>
<protein>
    <submittedName>
        <fullName evidence="2 3">Uncharacterized protein</fullName>
    </submittedName>
</protein>
<organism evidence="2">
    <name type="scientific">Physcomitrium patens</name>
    <name type="common">Spreading-leaved earth moss</name>
    <name type="synonym">Physcomitrella patens</name>
    <dbReference type="NCBI Taxonomy" id="3218"/>
    <lineage>
        <taxon>Eukaryota</taxon>
        <taxon>Viridiplantae</taxon>
        <taxon>Streptophyta</taxon>
        <taxon>Embryophyta</taxon>
        <taxon>Bryophyta</taxon>
        <taxon>Bryophytina</taxon>
        <taxon>Bryopsida</taxon>
        <taxon>Funariidae</taxon>
        <taxon>Funariales</taxon>
        <taxon>Funariaceae</taxon>
        <taxon>Physcomitrium</taxon>
    </lineage>
</organism>
<reference evidence="3" key="3">
    <citation type="submission" date="2020-12" db="UniProtKB">
        <authorList>
            <consortium name="EnsemblPlants"/>
        </authorList>
    </citation>
    <scope>IDENTIFICATION</scope>
</reference>
<evidence type="ECO:0000256" key="1">
    <source>
        <dbReference type="SAM" id="Phobius"/>
    </source>
</evidence>
<gene>
    <name evidence="2" type="ORF">PHYPA_014505</name>
</gene>
<keyword evidence="1" id="KW-0812">Transmembrane</keyword>
<name>A0A2K1JT82_PHYPA</name>
<feature type="transmembrane region" description="Helical" evidence="1">
    <location>
        <begin position="6"/>
        <end position="29"/>
    </location>
</feature>
<keyword evidence="1" id="KW-1133">Transmembrane helix</keyword>
<dbReference type="AlphaFoldDB" id="A0A2K1JT82"/>
<dbReference type="Gramene" id="Pp3c11_2680V3.1">
    <property type="protein sequence ID" value="Pp3c11_2680V3.1"/>
    <property type="gene ID" value="Pp3c11_2680"/>
</dbReference>
<sequence>MYWVVLPYNVAILCTVPIHVPMMVTSAPLRKVCKRN</sequence>
<evidence type="ECO:0000313" key="4">
    <source>
        <dbReference type="Proteomes" id="UP000006727"/>
    </source>
</evidence>
<proteinExistence type="predicted"/>